<sequence>MAISFFIQSSKNPAPIYVRVREGREVDAKSKTKKTIDPKLFSKGKVKLRKIPTGADAQEKQWIQRANNQLIILQKDLDHLKVLLTDRLNNRTDGQIINSRWLNKVITPRKTTELSKALLSYFDYFLESKKTSLNANTIKKIKVFKHRLERYEDTHGTVYINEVDKRFALSLQRWCDRENYAHNTKVKTLKVLLTVCNHAKENGLPTSTQLPYITRGLKYQKTSHVHLDFEELKTIAATPMPDRRTEIARDWLIISCFTAQRVSDFLRFSKDKLVEMEGMLFLDISQKKTGKPLYIPLTKEVTDILDKRGGEFPPAFSNHPEGNKTIYNSLIKDVCRIAKIHSKVTAHRKNPKTNRYEFMEVPKYKAVSTHIGRRSFATNYYGKINTALLINATGHSSEAQFLKYVGKDGNQQALTLAKAMKSFAEQGA</sequence>
<evidence type="ECO:0000313" key="5">
    <source>
        <dbReference type="Proteomes" id="UP000183945"/>
    </source>
</evidence>
<organism evidence="4 5">
    <name type="scientific">Salegentibacter echinorum</name>
    <dbReference type="NCBI Taxonomy" id="1073325"/>
    <lineage>
        <taxon>Bacteria</taxon>
        <taxon>Pseudomonadati</taxon>
        <taxon>Bacteroidota</taxon>
        <taxon>Flavobacteriia</taxon>
        <taxon>Flavobacteriales</taxon>
        <taxon>Flavobacteriaceae</taxon>
        <taxon>Salegentibacter</taxon>
    </lineage>
</organism>
<dbReference type="Pfam" id="PF13102">
    <property type="entry name" value="Phage_int_SAM_5"/>
    <property type="match status" value="1"/>
</dbReference>
<dbReference type="InterPro" id="IPR013762">
    <property type="entry name" value="Integrase-like_cat_sf"/>
</dbReference>
<proteinExistence type="predicted"/>
<keyword evidence="5" id="KW-1185">Reference proteome</keyword>
<dbReference type="AlphaFoldDB" id="A0A1M5JQI3"/>
<protein>
    <submittedName>
        <fullName evidence="4">Phage integrase family protein</fullName>
    </submittedName>
</protein>
<dbReference type="Proteomes" id="UP000183945">
    <property type="component" value="Unassembled WGS sequence"/>
</dbReference>
<evidence type="ECO:0000313" key="4">
    <source>
        <dbReference type="EMBL" id="SHG42778.1"/>
    </source>
</evidence>
<dbReference type="STRING" id="1073325.SAMN05444483_1121"/>
<dbReference type="GO" id="GO:0006310">
    <property type="term" value="P:DNA recombination"/>
    <property type="evidence" value="ECO:0007669"/>
    <property type="project" value="UniProtKB-KW"/>
</dbReference>
<dbReference type="GO" id="GO:0003677">
    <property type="term" value="F:DNA binding"/>
    <property type="evidence" value="ECO:0007669"/>
    <property type="project" value="UniProtKB-KW"/>
</dbReference>
<feature type="domain" description="Phage integrase SAM-like" evidence="3">
    <location>
        <begin position="118"/>
        <end position="205"/>
    </location>
</feature>
<keyword evidence="2" id="KW-0233">DNA recombination</keyword>
<dbReference type="InterPro" id="IPR011010">
    <property type="entry name" value="DNA_brk_join_enz"/>
</dbReference>
<dbReference type="OrthoDB" id="892893at2"/>
<keyword evidence="1" id="KW-0238">DNA-binding</keyword>
<dbReference type="Gene3D" id="1.10.150.130">
    <property type="match status" value="1"/>
</dbReference>
<evidence type="ECO:0000256" key="1">
    <source>
        <dbReference type="ARBA" id="ARBA00023125"/>
    </source>
</evidence>
<name>A0A1M5JQI3_SALEC</name>
<dbReference type="InterPro" id="IPR010998">
    <property type="entry name" value="Integrase_recombinase_N"/>
</dbReference>
<evidence type="ECO:0000259" key="3">
    <source>
        <dbReference type="Pfam" id="PF13102"/>
    </source>
</evidence>
<dbReference type="Gene3D" id="1.10.443.10">
    <property type="entry name" value="Intergrase catalytic core"/>
    <property type="match status" value="1"/>
</dbReference>
<reference evidence="5" key="1">
    <citation type="submission" date="2016-11" db="EMBL/GenBank/DDBJ databases">
        <authorList>
            <person name="Varghese N."/>
            <person name="Submissions S."/>
        </authorList>
    </citation>
    <scope>NUCLEOTIDE SEQUENCE [LARGE SCALE GENOMIC DNA]</scope>
    <source>
        <strain evidence="5">DSM 24579</strain>
    </source>
</reference>
<accession>A0A1M5JQI3</accession>
<gene>
    <name evidence="4" type="ORF">SAMN05444483_1121</name>
</gene>
<dbReference type="RefSeq" id="WP_072880781.1">
    <property type="nucleotide sequence ID" value="NZ_FQVT01000012.1"/>
</dbReference>
<dbReference type="SUPFAM" id="SSF56349">
    <property type="entry name" value="DNA breaking-rejoining enzymes"/>
    <property type="match status" value="1"/>
</dbReference>
<dbReference type="EMBL" id="FQVT01000012">
    <property type="protein sequence ID" value="SHG42778.1"/>
    <property type="molecule type" value="Genomic_DNA"/>
</dbReference>
<evidence type="ECO:0000256" key="2">
    <source>
        <dbReference type="ARBA" id="ARBA00023172"/>
    </source>
</evidence>
<dbReference type="GO" id="GO:0015074">
    <property type="term" value="P:DNA integration"/>
    <property type="evidence" value="ECO:0007669"/>
    <property type="project" value="InterPro"/>
</dbReference>
<dbReference type="InterPro" id="IPR025269">
    <property type="entry name" value="SAM-like_dom"/>
</dbReference>